<dbReference type="OrthoDB" id="6365554at2759"/>
<dbReference type="RefSeq" id="XP_002935125.1">
    <property type="nucleotide sequence ID" value="XM_002935079.5"/>
</dbReference>
<dbReference type="Gene3D" id="3.30.70.2970">
    <property type="entry name" value="Protein of unknown function (DUF541), domain 2"/>
    <property type="match status" value="1"/>
</dbReference>
<dbReference type="GO" id="GO:0006955">
    <property type="term" value="P:immune response"/>
    <property type="evidence" value="ECO:0007669"/>
    <property type="project" value="InterPro"/>
</dbReference>
<dbReference type="GO" id="GO:0016301">
    <property type="term" value="F:kinase activity"/>
    <property type="evidence" value="ECO:0007669"/>
    <property type="project" value="UniProtKB-KW"/>
</dbReference>
<dbReference type="eggNOG" id="ENOG502QVHT">
    <property type="taxonomic scope" value="Eukaryota"/>
</dbReference>
<name>F6W1G9_XENTR</name>
<accession>F6W1G9</accession>
<dbReference type="GeneID" id="100380186"/>
<dbReference type="PANTHER" id="PTHR18842">
    <property type="entry name" value="INTERLEUKIN-1 RECEPTOR-ASSOCIATED KINASE 1-BINDING PROTEIN 1"/>
    <property type="match status" value="1"/>
</dbReference>
<reference evidence="6" key="2">
    <citation type="submission" date="2011-07" db="UniProtKB">
        <authorList>
            <consortium name="Ensembl"/>
        </authorList>
    </citation>
    <scope>IDENTIFICATION</scope>
</reference>
<evidence type="ECO:0000256" key="2">
    <source>
        <dbReference type="ARBA" id="ARBA00004496"/>
    </source>
</evidence>
<sequence length="234" mass="25785">MAAPVQASRVFASLQPADSAAAHTGELEAGILMQGGREVRVSGTAELSASPDRARVTIALSSSKAAAAEAKGSVQRRLDYIVQSLRQGGVTEENITVSKEFYRISNAYQMEATVSVIFSDFNKLWSSCNLLVEKLDNSVNISPPHFYHTADCLEKLRREVCLGAVTNARRKAQEVCRLVGHSLGKALVIREEEMREWEDQTEADIKMKTATIYAASKVLATFEIKGKERHKKNR</sequence>
<comment type="subcellular location">
    <subcellularLocation>
        <location evidence="2">Cytoplasm</location>
    </subcellularLocation>
    <subcellularLocation>
        <location evidence="1">Nucleus</location>
    </subcellularLocation>
</comment>
<evidence type="ECO:0000313" key="6">
    <source>
        <dbReference type="Ensembl" id="ENSXETP00000039314"/>
    </source>
</evidence>
<organism evidence="6">
    <name type="scientific">Xenopus tropicalis</name>
    <name type="common">Western clawed frog</name>
    <name type="synonym">Silurana tropicalis</name>
    <dbReference type="NCBI Taxonomy" id="8364"/>
    <lineage>
        <taxon>Eukaryota</taxon>
        <taxon>Metazoa</taxon>
        <taxon>Chordata</taxon>
        <taxon>Craniata</taxon>
        <taxon>Vertebrata</taxon>
        <taxon>Euteleostomi</taxon>
        <taxon>Amphibia</taxon>
        <taxon>Batrachia</taxon>
        <taxon>Anura</taxon>
        <taxon>Pipoidea</taxon>
        <taxon>Pipidae</taxon>
        <taxon>Xenopodinae</taxon>
        <taxon>Xenopus</taxon>
        <taxon>Silurana</taxon>
    </lineage>
</organism>
<evidence type="ECO:0000256" key="1">
    <source>
        <dbReference type="ARBA" id="ARBA00004123"/>
    </source>
</evidence>
<dbReference type="Xenbase" id="XB-GENE-960907">
    <property type="gene designation" value="irak1bp1"/>
</dbReference>
<dbReference type="PANTHER" id="PTHR18842:SF2">
    <property type="entry name" value="INTERLEUKIN-1 RECEPTOR-ASSOCIATED KINASE 1-BINDING PROTEIN 1"/>
    <property type="match status" value="1"/>
</dbReference>
<evidence type="ECO:0000256" key="3">
    <source>
        <dbReference type="ARBA" id="ARBA00005509"/>
    </source>
</evidence>
<dbReference type="AGR" id="Xenbase:XB-GENE-960907"/>
<gene>
    <name evidence="6 8 9" type="primary">irak1bp1</name>
</gene>
<dbReference type="Pfam" id="PF04402">
    <property type="entry name" value="SIMPL"/>
    <property type="match status" value="1"/>
</dbReference>
<dbReference type="GeneTree" id="ENSGT00390000012588"/>
<dbReference type="Bgee" id="ENSXETG00000018127">
    <property type="expression patterns" value="Expressed in testis and 14 other cell types or tissues"/>
</dbReference>
<keyword evidence="8" id="KW-0808">Transferase</keyword>
<dbReference type="ExpressionAtlas" id="F6W1G9">
    <property type="expression patterns" value="baseline and differential"/>
</dbReference>
<dbReference type="GO" id="GO:0043123">
    <property type="term" value="P:positive regulation of canonical NF-kappaB signal transduction"/>
    <property type="evidence" value="ECO:0007669"/>
    <property type="project" value="InterPro"/>
</dbReference>
<keyword evidence="8" id="KW-0418">Kinase</keyword>
<evidence type="ECO:0000313" key="9">
    <source>
        <dbReference type="Xenbase" id="XB-GENE-960907"/>
    </source>
</evidence>
<dbReference type="CTD" id="134728"/>
<reference evidence="8" key="3">
    <citation type="submission" date="2025-04" db="UniProtKB">
        <authorList>
            <consortium name="RefSeq"/>
        </authorList>
    </citation>
    <scope>IDENTIFICATION</scope>
    <source>
        <strain evidence="8">Nigerian</strain>
        <tissue evidence="8">Liver and blood</tissue>
    </source>
</reference>
<keyword evidence="8" id="KW-0675">Receptor</keyword>
<protein>
    <submittedName>
        <fullName evidence="6 8">Interleukin-1 receptor-associated kinase 1-binding protein 1</fullName>
    </submittedName>
</protein>
<dbReference type="KEGG" id="xtr:100380186"/>
<dbReference type="GO" id="GO:0005737">
    <property type="term" value="C:cytoplasm"/>
    <property type="evidence" value="ECO:0007669"/>
    <property type="project" value="UniProtKB-SubCell"/>
</dbReference>
<evidence type="ECO:0000313" key="7">
    <source>
        <dbReference type="Proteomes" id="UP000008143"/>
    </source>
</evidence>
<dbReference type="InterPro" id="IPR030312">
    <property type="entry name" value="IRAK1BP1"/>
</dbReference>
<evidence type="ECO:0000256" key="5">
    <source>
        <dbReference type="ARBA" id="ARBA00023242"/>
    </source>
</evidence>
<evidence type="ECO:0000256" key="4">
    <source>
        <dbReference type="ARBA" id="ARBA00022490"/>
    </source>
</evidence>
<evidence type="ECO:0000313" key="8">
    <source>
        <dbReference type="RefSeq" id="XP_002935125.1"/>
    </source>
</evidence>
<dbReference type="Proteomes" id="UP000008143">
    <property type="component" value="Chromosome 5"/>
</dbReference>
<reference evidence="6" key="1">
    <citation type="journal article" date="2010" name="Science">
        <title>The genome of the Western clawed frog Xenopus tropicalis.</title>
        <authorList>
            <person name="Hellsten U."/>
            <person name="Harland R.M."/>
            <person name="Gilchrist M.J."/>
            <person name="Hendrix D."/>
            <person name="Jurka J."/>
            <person name="Kapitonov V."/>
            <person name="Ovcharenko I."/>
            <person name="Putnam N.H."/>
            <person name="Shu S."/>
            <person name="Taher L."/>
            <person name="Blitz I.L."/>
            <person name="Blumberg B."/>
            <person name="Dichmann D.S."/>
            <person name="Dubchak I."/>
            <person name="Amaya E."/>
            <person name="Detter J.C."/>
            <person name="Fletcher R."/>
            <person name="Gerhard D.S."/>
            <person name="Goodstein D."/>
            <person name="Graves T."/>
            <person name="Grigoriev I.V."/>
            <person name="Grimwood J."/>
            <person name="Kawashima T."/>
            <person name="Lindquist E."/>
            <person name="Lucas S.M."/>
            <person name="Mead P.E."/>
            <person name="Mitros T."/>
            <person name="Ogino H."/>
            <person name="Ohta Y."/>
            <person name="Poliakov A.V."/>
            <person name="Pollet N."/>
            <person name="Robert J."/>
            <person name="Salamov A."/>
            <person name="Sater A.K."/>
            <person name="Schmutz J."/>
            <person name="Terry A."/>
            <person name="Vize P.D."/>
            <person name="Warren W.C."/>
            <person name="Wells D."/>
            <person name="Wills A."/>
            <person name="Wilson R.K."/>
            <person name="Zimmerman L.B."/>
            <person name="Zorn A.M."/>
            <person name="Grainger R."/>
            <person name="Grammer T."/>
            <person name="Khokha M.K."/>
            <person name="Richardson P.M."/>
            <person name="Rokhsar D.S."/>
        </authorList>
    </citation>
    <scope>NUCLEOTIDE SEQUENCE [LARGE SCALE GENOMIC DNA]</scope>
    <source>
        <strain evidence="6">Nigerian</strain>
    </source>
</reference>
<dbReference type="AlphaFoldDB" id="F6W1G9"/>
<comment type="similarity">
    <text evidence="3">Belongs to the IRAK1BP1 family.</text>
</comment>
<keyword evidence="7" id="KW-1185">Reference proteome</keyword>
<dbReference type="FunFam" id="3.30.110.170:FF:000003">
    <property type="entry name" value="Interleukin-1 receptor-associated kinase 1-binding protein 1 homolog"/>
    <property type="match status" value="1"/>
</dbReference>
<dbReference type="GO" id="GO:0005634">
    <property type="term" value="C:nucleus"/>
    <property type="evidence" value="ECO:0007669"/>
    <property type="project" value="UniProtKB-SubCell"/>
</dbReference>
<dbReference type="InterPro" id="IPR007497">
    <property type="entry name" value="SIMPL/DUF541"/>
</dbReference>
<dbReference type="HOGENOM" id="CLU_066454_0_0_1"/>
<dbReference type="OMA" id="TQTATRE"/>
<keyword evidence="5" id="KW-0539">Nucleus</keyword>
<dbReference type="Ensembl" id="ENSXETT00000039314">
    <property type="protein sequence ID" value="ENSXETP00000039314"/>
    <property type="gene ID" value="ENSXETG00000018127"/>
</dbReference>
<dbReference type="Gene3D" id="3.30.110.170">
    <property type="entry name" value="Protein of unknown function (DUF541), domain 1"/>
    <property type="match status" value="1"/>
</dbReference>
<keyword evidence="4" id="KW-0963">Cytoplasm</keyword>
<proteinExistence type="inferred from homology"/>